<feature type="disulfide bond" evidence="16">
    <location>
        <begin position="263"/>
        <end position="278"/>
    </location>
</feature>
<dbReference type="GO" id="GO:0005886">
    <property type="term" value="C:plasma membrane"/>
    <property type="evidence" value="ECO:0007669"/>
    <property type="project" value="UniProtKB-SubCell"/>
</dbReference>
<keyword evidence="8" id="KW-0378">Hydrolase</keyword>
<comment type="catalytic activity">
    <reaction evidence="12">
        <text>1D-myo-inositol 1,2,5,6-tetrakisphosphate + H2O = 1D-myo-inositol 1,2,6-trisphosphate + phosphate</text>
        <dbReference type="Rhea" id="RHEA:77119"/>
        <dbReference type="ChEBI" id="CHEBI:15377"/>
        <dbReference type="ChEBI" id="CHEBI:43474"/>
        <dbReference type="ChEBI" id="CHEBI:195535"/>
        <dbReference type="ChEBI" id="CHEBI:195537"/>
        <dbReference type="EC" id="3.1.3.62"/>
    </reaction>
    <physiologicalReaction direction="left-to-right" evidence="12">
        <dbReference type="Rhea" id="RHEA:77120"/>
    </physiologicalReaction>
</comment>
<evidence type="ECO:0000256" key="7">
    <source>
        <dbReference type="ARBA" id="ARBA00022729"/>
    </source>
</evidence>
<gene>
    <name evidence="19" type="ORF">g.39839</name>
    <name evidence="18" type="ORF">g.39840</name>
</gene>
<evidence type="ECO:0000256" key="16">
    <source>
        <dbReference type="PIRSR" id="PIRSR000894-2"/>
    </source>
</evidence>
<organism evidence="19">
    <name type="scientific">Homalodisca liturata</name>
    <dbReference type="NCBI Taxonomy" id="320908"/>
    <lineage>
        <taxon>Eukaryota</taxon>
        <taxon>Metazoa</taxon>
        <taxon>Ecdysozoa</taxon>
        <taxon>Arthropoda</taxon>
        <taxon>Hexapoda</taxon>
        <taxon>Insecta</taxon>
        <taxon>Pterygota</taxon>
        <taxon>Neoptera</taxon>
        <taxon>Paraneoptera</taxon>
        <taxon>Hemiptera</taxon>
        <taxon>Auchenorrhyncha</taxon>
        <taxon>Membracoidea</taxon>
        <taxon>Cicadellidae</taxon>
        <taxon>Cicadellinae</taxon>
        <taxon>Proconiini</taxon>
        <taxon>Homalodisca</taxon>
    </lineage>
</organism>
<evidence type="ECO:0000256" key="14">
    <source>
        <dbReference type="ARBA" id="ARBA00043691"/>
    </source>
</evidence>
<feature type="disulfide bond" evidence="16">
    <location>
        <begin position="416"/>
        <end position="421"/>
    </location>
</feature>
<evidence type="ECO:0000256" key="10">
    <source>
        <dbReference type="ARBA" id="ARBA00023180"/>
    </source>
</evidence>
<protein>
    <recommendedName>
        <fullName evidence="5">Multiple inositol polyphosphate phosphatase 1</fullName>
        <ecNumber evidence="4">3.1.3.62</ecNumber>
        <ecNumber evidence="3">3.1.3.80</ecNumber>
    </recommendedName>
    <alternativeName>
        <fullName evidence="11">2,3-bisphosphoglycerate 3-phosphatase</fullName>
    </alternativeName>
</protein>
<evidence type="ECO:0000256" key="2">
    <source>
        <dbReference type="ARBA" id="ARBA00008422"/>
    </source>
</evidence>
<proteinExistence type="inferred from homology"/>
<feature type="chain" id="PRO_5008586007" description="Multiple inositol polyphosphate phosphatase 1" evidence="17">
    <location>
        <begin position="26"/>
        <end position="473"/>
    </location>
</feature>
<dbReference type="EC" id="3.1.3.80" evidence="3"/>
<dbReference type="CDD" id="cd07061">
    <property type="entry name" value="HP_HAP_like"/>
    <property type="match status" value="1"/>
</dbReference>
<dbReference type="InterPro" id="IPR029033">
    <property type="entry name" value="His_PPase_superfam"/>
</dbReference>
<evidence type="ECO:0000256" key="1">
    <source>
        <dbReference type="ARBA" id="ARBA00004236"/>
    </source>
</evidence>
<evidence type="ECO:0000256" key="17">
    <source>
        <dbReference type="SAM" id="SignalP"/>
    </source>
</evidence>
<evidence type="ECO:0000256" key="3">
    <source>
        <dbReference type="ARBA" id="ARBA00012976"/>
    </source>
</evidence>
<keyword evidence="10" id="KW-0325">Glycoprotein</keyword>
<dbReference type="AlphaFoldDB" id="A0A1B6JPG7"/>
<evidence type="ECO:0000256" key="15">
    <source>
        <dbReference type="ARBA" id="ARBA00043832"/>
    </source>
</evidence>
<evidence type="ECO:0000256" key="6">
    <source>
        <dbReference type="ARBA" id="ARBA00022475"/>
    </source>
</evidence>
<sequence>MTKIHRTNLLAVLTVCLAILSFGQAQDSCYADNGNPYLNFATKTAYEHAYNKRGIAAVPDCKPVQLWLLTRHGTRWPKAEDIPEFQELHQIKNHIISNYNSNKGSLCLQDIENLKAWTFTLTPEMGEMMTVQGRQDLYFMGRRLRSYFPELIGNTVYSPEKFVFRHTDTPRTKESAEYFAKGIFGLNIDEPSPQLPDPIADDHLIYKYKNCPTWKGEIEDAMQEQKKFNKGEFMNRVIYNVSRRLGFDYNLTQENVKHIYDGCRYQKAWNVTGTSPWCAAFTKDDLEVMEYSEDLKAYYKSGPGKSINLRLACPLVKDMFNRFSNVENKPEGDNPIGVFYFGHATLVNMLSARLSLTKDMPLTADNFPQQHRRQFRTSHIIPFAGNVLAVLYNCSRGENLQTIIYQAEDIVRYDGCSVGLCEWNYLKQLFSFVQDSSCTDDSFCSNKNSAHVQTSAQLGMLTLTVLLSCILTQ</sequence>
<keyword evidence="16" id="KW-1015">Disulfide bond</keyword>
<keyword evidence="7 17" id="KW-0732">Signal</keyword>
<evidence type="ECO:0000256" key="4">
    <source>
        <dbReference type="ARBA" id="ARBA00013040"/>
    </source>
</evidence>
<dbReference type="InterPro" id="IPR016274">
    <property type="entry name" value="Histidine_acid_Pase_euk"/>
</dbReference>
<dbReference type="GO" id="GO:0052745">
    <property type="term" value="F:inositol phosphate phosphatase activity"/>
    <property type="evidence" value="ECO:0007669"/>
    <property type="project" value="TreeGrafter"/>
</dbReference>
<comment type="catalytic activity">
    <reaction evidence="13">
        <text>1D-myo-inositol 1,2,4,5,6-pentakisphosphate + H2O = 1D-myo-inositol 1,2,5,6-tetrakisphosphate + phosphate</text>
        <dbReference type="Rhea" id="RHEA:77115"/>
        <dbReference type="ChEBI" id="CHEBI:15377"/>
        <dbReference type="ChEBI" id="CHEBI:43474"/>
        <dbReference type="ChEBI" id="CHEBI:57798"/>
        <dbReference type="ChEBI" id="CHEBI:195535"/>
        <dbReference type="EC" id="3.1.3.62"/>
    </reaction>
    <physiologicalReaction direction="left-to-right" evidence="13">
        <dbReference type="Rhea" id="RHEA:77116"/>
    </physiologicalReaction>
</comment>
<evidence type="ECO:0000256" key="12">
    <source>
        <dbReference type="ARBA" id="ARBA00043668"/>
    </source>
</evidence>
<evidence type="ECO:0000313" key="18">
    <source>
        <dbReference type="EMBL" id="JAS80367.1"/>
    </source>
</evidence>
<comment type="subcellular location">
    <subcellularLocation>
        <location evidence="1">Cell membrane</location>
    </subcellularLocation>
</comment>
<dbReference type="InterPro" id="IPR000560">
    <property type="entry name" value="His_Pase_clade-2"/>
</dbReference>
<dbReference type="PIRSF" id="PIRSF000894">
    <property type="entry name" value="Acid_phosphatase"/>
    <property type="match status" value="1"/>
</dbReference>
<evidence type="ECO:0000256" key="8">
    <source>
        <dbReference type="ARBA" id="ARBA00022801"/>
    </source>
</evidence>
<evidence type="ECO:0000256" key="5">
    <source>
        <dbReference type="ARBA" id="ARBA00018097"/>
    </source>
</evidence>
<keyword evidence="6" id="KW-1003">Cell membrane</keyword>
<evidence type="ECO:0000256" key="11">
    <source>
        <dbReference type="ARBA" id="ARBA00031642"/>
    </source>
</evidence>
<dbReference type="EMBL" id="GECU01027339">
    <property type="protein sequence ID" value="JAS80367.1"/>
    <property type="molecule type" value="Transcribed_RNA"/>
</dbReference>
<dbReference type="EC" id="3.1.3.62" evidence="4"/>
<comment type="catalytic activity">
    <reaction evidence="14">
        <text>1D-myo-inositol hexakisphosphate + H2O = 1D-myo-inositol 1,2,4,5,6-pentakisphosphate + phosphate</text>
        <dbReference type="Rhea" id="RHEA:16989"/>
        <dbReference type="ChEBI" id="CHEBI:15377"/>
        <dbReference type="ChEBI" id="CHEBI:43474"/>
        <dbReference type="ChEBI" id="CHEBI:57798"/>
        <dbReference type="ChEBI" id="CHEBI:58130"/>
        <dbReference type="EC" id="3.1.3.62"/>
    </reaction>
    <physiologicalReaction direction="left-to-right" evidence="14">
        <dbReference type="Rhea" id="RHEA:16990"/>
    </physiologicalReaction>
</comment>
<evidence type="ECO:0000256" key="13">
    <source>
        <dbReference type="ARBA" id="ARBA00043671"/>
    </source>
</evidence>
<feature type="disulfide bond" evidence="16">
    <location>
        <begin position="61"/>
        <end position="394"/>
    </location>
</feature>
<dbReference type="GO" id="GO:0034417">
    <property type="term" value="F:bisphosphoglycerate 3-phosphatase activity"/>
    <property type="evidence" value="ECO:0007669"/>
    <property type="project" value="UniProtKB-EC"/>
</dbReference>
<dbReference type="FunFam" id="3.40.50.1240:FF:000014">
    <property type="entry name" value="Multiple inositol polyphosphate phosphatase 1"/>
    <property type="match status" value="1"/>
</dbReference>
<dbReference type="GO" id="GO:0003993">
    <property type="term" value="F:acid phosphatase activity"/>
    <property type="evidence" value="ECO:0007669"/>
    <property type="project" value="TreeGrafter"/>
</dbReference>
<evidence type="ECO:0000256" key="9">
    <source>
        <dbReference type="ARBA" id="ARBA00023136"/>
    </source>
</evidence>
<comment type="catalytic activity">
    <reaction evidence="15">
        <text>(2R)-2,3-bisphosphoglycerate + H2O = (2R)-2-phosphoglycerate + phosphate</text>
        <dbReference type="Rhea" id="RHEA:27381"/>
        <dbReference type="ChEBI" id="CHEBI:15377"/>
        <dbReference type="ChEBI" id="CHEBI:43474"/>
        <dbReference type="ChEBI" id="CHEBI:58248"/>
        <dbReference type="ChEBI" id="CHEBI:58289"/>
        <dbReference type="EC" id="3.1.3.80"/>
    </reaction>
    <physiologicalReaction direction="left-to-right" evidence="15">
        <dbReference type="Rhea" id="RHEA:27382"/>
    </physiologicalReaction>
</comment>
<dbReference type="Pfam" id="PF00328">
    <property type="entry name" value="His_Phos_2"/>
    <property type="match status" value="1"/>
</dbReference>
<accession>A0A1B6JPG7</accession>
<dbReference type="PANTHER" id="PTHR20963:SF8">
    <property type="entry name" value="MULTIPLE INOSITOL POLYPHOSPHATE PHOSPHATASE 1"/>
    <property type="match status" value="1"/>
</dbReference>
<dbReference type="PANTHER" id="PTHR20963">
    <property type="entry name" value="MULTIPLE INOSITOL POLYPHOSPHATE PHOSPHATASE-RELATED"/>
    <property type="match status" value="1"/>
</dbReference>
<name>A0A1B6JPG7_9HEMI</name>
<feature type="signal peptide" evidence="17">
    <location>
        <begin position="1"/>
        <end position="25"/>
    </location>
</feature>
<comment type="similarity">
    <text evidence="2">Belongs to the histidine acid phosphatase family. MINPP1 subfamily.</text>
</comment>
<dbReference type="EMBL" id="GECU01006669">
    <property type="protein sequence ID" value="JAT01038.1"/>
    <property type="molecule type" value="Transcribed_RNA"/>
</dbReference>
<keyword evidence="9" id="KW-0472">Membrane</keyword>
<dbReference type="Gene3D" id="3.40.50.1240">
    <property type="entry name" value="Phosphoglycerate mutase-like"/>
    <property type="match status" value="1"/>
</dbReference>
<dbReference type="SUPFAM" id="SSF53254">
    <property type="entry name" value="Phosphoglycerate mutase-like"/>
    <property type="match status" value="1"/>
</dbReference>
<evidence type="ECO:0000313" key="19">
    <source>
        <dbReference type="EMBL" id="JAT01038.1"/>
    </source>
</evidence>
<reference evidence="19" key="1">
    <citation type="submission" date="2015-11" db="EMBL/GenBank/DDBJ databases">
        <title>De novo transcriptome assembly of four potential Pierce s Disease insect vectors from Arizona vineyards.</title>
        <authorList>
            <person name="Tassone E.E."/>
        </authorList>
    </citation>
    <scope>NUCLEOTIDE SEQUENCE</scope>
</reference>